<dbReference type="PANTHER" id="PTHR23518:SF2">
    <property type="entry name" value="MAJOR FACILITATOR SUPERFAMILY TRANSPORTER"/>
    <property type="match status" value="1"/>
</dbReference>
<feature type="transmembrane region" description="Helical" evidence="5">
    <location>
        <begin position="12"/>
        <end position="30"/>
    </location>
</feature>
<feature type="transmembrane region" description="Helical" evidence="5">
    <location>
        <begin position="42"/>
        <end position="65"/>
    </location>
</feature>
<evidence type="ECO:0000256" key="4">
    <source>
        <dbReference type="ARBA" id="ARBA00023136"/>
    </source>
</evidence>
<dbReference type="InParanoid" id="E8N0S8"/>
<proteinExistence type="predicted"/>
<dbReference type="InterPro" id="IPR036259">
    <property type="entry name" value="MFS_trans_sf"/>
</dbReference>
<feature type="transmembrane region" description="Helical" evidence="5">
    <location>
        <begin position="349"/>
        <end position="368"/>
    </location>
</feature>
<evidence type="ECO:0000259" key="6">
    <source>
        <dbReference type="PROSITE" id="PS50850"/>
    </source>
</evidence>
<dbReference type="CDD" id="cd17325">
    <property type="entry name" value="MFS_MdtG_SLC18_like"/>
    <property type="match status" value="1"/>
</dbReference>
<feature type="transmembrane region" description="Helical" evidence="5">
    <location>
        <begin position="257"/>
        <end position="279"/>
    </location>
</feature>
<dbReference type="KEGG" id="atm:ANT_04390"/>
<dbReference type="PROSITE" id="PS50850">
    <property type="entry name" value="MFS"/>
    <property type="match status" value="1"/>
</dbReference>
<accession>E8N0S8</accession>
<evidence type="ECO:0000313" key="7">
    <source>
        <dbReference type="EMBL" id="BAJ62473.1"/>
    </source>
</evidence>
<feature type="transmembrane region" description="Helical" evidence="5">
    <location>
        <begin position="310"/>
        <end position="329"/>
    </location>
</feature>
<dbReference type="PRINTS" id="PR01035">
    <property type="entry name" value="TCRTETA"/>
</dbReference>
<dbReference type="GO" id="GO:0022857">
    <property type="term" value="F:transmembrane transporter activity"/>
    <property type="evidence" value="ECO:0007669"/>
    <property type="project" value="InterPro"/>
</dbReference>
<feature type="transmembrane region" description="Helical" evidence="5">
    <location>
        <begin position="163"/>
        <end position="182"/>
    </location>
</feature>
<dbReference type="AlphaFoldDB" id="E8N0S8"/>
<dbReference type="STRING" id="926569.ANT_04390"/>
<dbReference type="InterPro" id="IPR001958">
    <property type="entry name" value="Tet-R_TetA/multi-R_MdtG-like"/>
</dbReference>
<keyword evidence="8" id="KW-1185">Reference proteome</keyword>
<reference evidence="7 8" key="1">
    <citation type="submission" date="2010-12" db="EMBL/GenBank/DDBJ databases">
        <title>Whole genome sequence of Anaerolinea thermophila UNI-1.</title>
        <authorList>
            <person name="Narita-Yamada S."/>
            <person name="Kishi E."/>
            <person name="Watanabe Y."/>
            <person name="Takasaki K."/>
            <person name="Ankai A."/>
            <person name="Oguchi A."/>
            <person name="Fukui S."/>
            <person name="Takahashi M."/>
            <person name="Yashiro I."/>
            <person name="Hosoyama A."/>
            <person name="Sekiguchi Y."/>
            <person name="Hanada S."/>
            <person name="Fujita N."/>
        </authorList>
    </citation>
    <scope>NUCLEOTIDE SEQUENCE [LARGE SCALE GENOMIC DNA]</scope>
    <source>
        <strain evidence="8">DSM 14523 / JCM 11388 / NBRC 100420 / UNI-1</strain>
    </source>
</reference>
<keyword evidence="2 5" id="KW-0812">Transmembrane</keyword>
<evidence type="ECO:0000313" key="8">
    <source>
        <dbReference type="Proteomes" id="UP000008922"/>
    </source>
</evidence>
<dbReference type="OrthoDB" id="65739at2"/>
<sequence length="418" mass="45009">MNAKKTLLNETLIWFLIAMILANIAGSMYMDLLPLYLQELNASVAQVGLFFTLSAIIPLALQILGGWISDSLGRLRSIALGSLAGVLSYVGLVLAPSWEWLLLAQGLGAVTSALVAPSYGAFIAESSSEENRARVFGVVETLYSVVGIVGPPLGAWLVELRGFKPMLFVAGILYLSATIIRVRMARNARRQNPAPASALTLDSLRGNLRSLLILLVSGGLLTWLFLTDGVRDIFFRMSFTFFPVYLKSVGGLTIQQIGWLSASLSTAIMATNLLGGWLADRKGEHVAISLGFLLDGISMLIFLRASTFPLFLLSWVLAGVGIGMMSPAYSSLMSKALPERLRGTGFGLLHSSLGVFSLPAPSIGAYLYEKFSPRAPFMLTTVISFLTILPAWFKFRPQKATPAPLAVEGQTAPVSEQG</sequence>
<feature type="transmembrane region" description="Helical" evidence="5">
    <location>
        <begin position="101"/>
        <end position="123"/>
    </location>
</feature>
<evidence type="ECO:0000256" key="2">
    <source>
        <dbReference type="ARBA" id="ARBA00022692"/>
    </source>
</evidence>
<evidence type="ECO:0000256" key="5">
    <source>
        <dbReference type="SAM" id="Phobius"/>
    </source>
</evidence>
<feature type="transmembrane region" description="Helical" evidence="5">
    <location>
        <begin position="135"/>
        <end position="157"/>
    </location>
</feature>
<keyword evidence="3 5" id="KW-1133">Transmembrane helix</keyword>
<evidence type="ECO:0000256" key="3">
    <source>
        <dbReference type="ARBA" id="ARBA00022989"/>
    </source>
</evidence>
<dbReference type="Proteomes" id="UP000008922">
    <property type="component" value="Chromosome"/>
</dbReference>
<feature type="transmembrane region" description="Helical" evidence="5">
    <location>
        <begin position="208"/>
        <end position="227"/>
    </location>
</feature>
<keyword evidence="4 5" id="KW-0472">Membrane</keyword>
<feature type="domain" description="Major facilitator superfamily (MFS) profile" evidence="6">
    <location>
        <begin position="11"/>
        <end position="399"/>
    </location>
</feature>
<dbReference type="Pfam" id="PF07690">
    <property type="entry name" value="MFS_1"/>
    <property type="match status" value="1"/>
</dbReference>
<dbReference type="RefSeq" id="WP_013558869.1">
    <property type="nucleotide sequence ID" value="NC_014960.1"/>
</dbReference>
<dbReference type="InterPro" id="IPR011701">
    <property type="entry name" value="MFS"/>
</dbReference>
<protein>
    <submittedName>
        <fullName evidence="7">Major facilitator superfamily transporter</fullName>
    </submittedName>
</protein>
<comment type="subcellular location">
    <subcellularLocation>
        <location evidence="1">Cell membrane</location>
        <topology evidence="1">Multi-pass membrane protein</topology>
    </subcellularLocation>
</comment>
<name>E8N0S8_ANATU</name>
<dbReference type="InterPro" id="IPR020846">
    <property type="entry name" value="MFS_dom"/>
</dbReference>
<feature type="transmembrane region" description="Helical" evidence="5">
    <location>
        <begin position="375"/>
        <end position="393"/>
    </location>
</feature>
<dbReference type="HOGENOM" id="CLU_656637_0_0_0"/>
<gene>
    <name evidence="7" type="ordered locus">ANT_04390</name>
</gene>
<feature type="transmembrane region" description="Helical" evidence="5">
    <location>
        <begin position="285"/>
        <end position="303"/>
    </location>
</feature>
<organism evidence="7 8">
    <name type="scientific">Anaerolinea thermophila (strain DSM 14523 / JCM 11388 / NBRC 100420 / UNI-1)</name>
    <dbReference type="NCBI Taxonomy" id="926569"/>
    <lineage>
        <taxon>Bacteria</taxon>
        <taxon>Bacillati</taxon>
        <taxon>Chloroflexota</taxon>
        <taxon>Anaerolineae</taxon>
        <taxon>Anaerolineales</taxon>
        <taxon>Anaerolineaceae</taxon>
        <taxon>Anaerolinea</taxon>
    </lineage>
</organism>
<evidence type="ECO:0000256" key="1">
    <source>
        <dbReference type="ARBA" id="ARBA00004651"/>
    </source>
</evidence>
<feature type="transmembrane region" description="Helical" evidence="5">
    <location>
        <begin position="77"/>
        <end position="95"/>
    </location>
</feature>
<dbReference type="GO" id="GO:0005886">
    <property type="term" value="C:plasma membrane"/>
    <property type="evidence" value="ECO:0007669"/>
    <property type="project" value="UniProtKB-SubCell"/>
</dbReference>
<dbReference type="PANTHER" id="PTHR23518">
    <property type="entry name" value="C-METHYLTRANSFERASE"/>
    <property type="match status" value="1"/>
</dbReference>
<dbReference type="Gene3D" id="1.20.1250.20">
    <property type="entry name" value="MFS general substrate transporter like domains"/>
    <property type="match status" value="2"/>
</dbReference>
<dbReference type="SUPFAM" id="SSF103473">
    <property type="entry name" value="MFS general substrate transporter"/>
    <property type="match status" value="1"/>
</dbReference>
<dbReference type="eggNOG" id="COG2814">
    <property type="taxonomic scope" value="Bacteria"/>
</dbReference>
<dbReference type="EMBL" id="AP012029">
    <property type="protein sequence ID" value="BAJ62473.1"/>
    <property type="molecule type" value="Genomic_DNA"/>
</dbReference>